<protein>
    <submittedName>
        <fullName evidence="2">Uncharacterized protein</fullName>
    </submittedName>
</protein>
<evidence type="ECO:0000313" key="3">
    <source>
        <dbReference type="Proteomes" id="UP001529510"/>
    </source>
</evidence>
<proteinExistence type="predicted"/>
<keyword evidence="1" id="KW-0472">Membrane</keyword>
<keyword evidence="1" id="KW-1133">Transmembrane helix</keyword>
<keyword evidence="3" id="KW-1185">Reference proteome</keyword>
<evidence type="ECO:0000256" key="1">
    <source>
        <dbReference type="SAM" id="Phobius"/>
    </source>
</evidence>
<name>A0ABD0PQ43_CIRMR</name>
<evidence type="ECO:0000313" key="2">
    <source>
        <dbReference type="EMBL" id="KAL0175910.1"/>
    </source>
</evidence>
<dbReference type="AlphaFoldDB" id="A0ABD0PQ43"/>
<feature type="non-terminal residue" evidence="2">
    <location>
        <position position="56"/>
    </location>
</feature>
<feature type="transmembrane region" description="Helical" evidence="1">
    <location>
        <begin position="6"/>
        <end position="21"/>
    </location>
</feature>
<organism evidence="2 3">
    <name type="scientific">Cirrhinus mrigala</name>
    <name type="common">Mrigala</name>
    <dbReference type="NCBI Taxonomy" id="683832"/>
    <lineage>
        <taxon>Eukaryota</taxon>
        <taxon>Metazoa</taxon>
        <taxon>Chordata</taxon>
        <taxon>Craniata</taxon>
        <taxon>Vertebrata</taxon>
        <taxon>Euteleostomi</taxon>
        <taxon>Actinopterygii</taxon>
        <taxon>Neopterygii</taxon>
        <taxon>Teleostei</taxon>
        <taxon>Ostariophysi</taxon>
        <taxon>Cypriniformes</taxon>
        <taxon>Cyprinidae</taxon>
        <taxon>Labeoninae</taxon>
        <taxon>Labeonini</taxon>
        <taxon>Cirrhinus</taxon>
    </lineage>
</organism>
<reference evidence="2 3" key="1">
    <citation type="submission" date="2024-05" db="EMBL/GenBank/DDBJ databases">
        <title>Genome sequencing and assembly of Indian major carp, Cirrhinus mrigala (Hamilton, 1822).</title>
        <authorList>
            <person name="Mohindra V."/>
            <person name="Chowdhury L.M."/>
            <person name="Lal K."/>
            <person name="Jena J.K."/>
        </authorList>
    </citation>
    <scope>NUCLEOTIDE SEQUENCE [LARGE SCALE GENOMIC DNA]</scope>
    <source>
        <strain evidence="2">CM1030</strain>
        <tissue evidence="2">Blood</tissue>
    </source>
</reference>
<accession>A0ABD0PQ43</accession>
<gene>
    <name evidence="2" type="ORF">M9458_028240</name>
</gene>
<dbReference type="EMBL" id="JAMKFB020000014">
    <property type="protein sequence ID" value="KAL0175910.1"/>
    <property type="molecule type" value="Genomic_DNA"/>
</dbReference>
<comment type="caution">
    <text evidence="2">The sequence shown here is derived from an EMBL/GenBank/DDBJ whole genome shotgun (WGS) entry which is preliminary data.</text>
</comment>
<sequence length="56" mass="6326">MVDTYLLYLLLFGDVVLLFSGRRRSGVAPDGALQEALRTRLRVVESNSQDVVQLFK</sequence>
<dbReference type="Proteomes" id="UP001529510">
    <property type="component" value="Unassembled WGS sequence"/>
</dbReference>
<keyword evidence="1" id="KW-0812">Transmembrane</keyword>